<keyword evidence="4" id="KW-1185">Reference proteome</keyword>
<evidence type="ECO:0000256" key="1">
    <source>
        <dbReference type="SAM" id="MobiDB-lite"/>
    </source>
</evidence>
<feature type="transmembrane region" description="Helical" evidence="2">
    <location>
        <begin position="72"/>
        <end position="89"/>
    </location>
</feature>
<dbReference type="RefSeq" id="WP_077027749.1">
    <property type="nucleotide sequence ID" value="NZ_CP017641.1"/>
</dbReference>
<proteinExistence type="predicted"/>
<accession>A0A1P8WRT9</accession>
<dbReference type="STRING" id="1891926.Fuma_06448"/>
<dbReference type="AlphaFoldDB" id="A0A1P8WRT9"/>
<evidence type="ECO:0008006" key="5">
    <source>
        <dbReference type="Google" id="ProtNLM"/>
    </source>
</evidence>
<dbReference type="EMBL" id="CP017641">
    <property type="protein sequence ID" value="APZ96774.1"/>
    <property type="molecule type" value="Genomic_DNA"/>
</dbReference>
<dbReference type="Proteomes" id="UP000187735">
    <property type="component" value="Chromosome"/>
</dbReference>
<evidence type="ECO:0000313" key="4">
    <source>
        <dbReference type="Proteomes" id="UP000187735"/>
    </source>
</evidence>
<organism evidence="3 4">
    <name type="scientific">Fuerstiella marisgermanici</name>
    <dbReference type="NCBI Taxonomy" id="1891926"/>
    <lineage>
        <taxon>Bacteria</taxon>
        <taxon>Pseudomonadati</taxon>
        <taxon>Planctomycetota</taxon>
        <taxon>Planctomycetia</taxon>
        <taxon>Planctomycetales</taxon>
        <taxon>Planctomycetaceae</taxon>
        <taxon>Fuerstiella</taxon>
    </lineage>
</organism>
<keyword evidence="2" id="KW-0812">Transmembrane</keyword>
<feature type="transmembrane region" description="Helical" evidence="2">
    <location>
        <begin position="170"/>
        <end position="186"/>
    </location>
</feature>
<keyword evidence="2" id="KW-1133">Transmembrane helix</keyword>
<name>A0A1P8WRT9_9PLAN</name>
<evidence type="ECO:0000313" key="3">
    <source>
        <dbReference type="EMBL" id="APZ96774.1"/>
    </source>
</evidence>
<evidence type="ECO:0000256" key="2">
    <source>
        <dbReference type="SAM" id="Phobius"/>
    </source>
</evidence>
<feature type="transmembrane region" description="Helical" evidence="2">
    <location>
        <begin position="33"/>
        <end position="52"/>
    </location>
</feature>
<feature type="region of interest" description="Disordered" evidence="1">
    <location>
        <begin position="430"/>
        <end position="454"/>
    </location>
</feature>
<protein>
    <recommendedName>
        <fullName evidence="5">Polyketide synthase</fullName>
    </recommendedName>
</protein>
<reference evidence="3 4" key="1">
    <citation type="journal article" date="2016" name="Front. Microbiol.">
        <title>Fuerstia marisgermanicae gen. nov., sp. nov., an Unusual Member of the Phylum Planctomycetes from the German Wadden Sea.</title>
        <authorList>
            <person name="Kohn T."/>
            <person name="Heuer A."/>
            <person name="Jogler M."/>
            <person name="Vollmers J."/>
            <person name="Boedeker C."/>
            <person name="Bunk B."/>
            <person name="Rast P."/>
            <person name="Borchert D."/>
            <person name="Glockner I."/>
            <person name="Freese H.M."/>
            <person name="Klenk H.P."/>
            <person name="Overmann J."/>
            <person name="Kaster A.K."/>
            <person name="Rohde M."/>
            <person name="Wiegand S."/>
            <person name="Jogler C."/>
        </authorList>
    </citation>
    <scope>NUCLEOTIDE SEQUENCE [LARGE SCALE GENOMIC DNA]</scope>
    <source>
        <strain evidence="3 4">NH11</strain>
    </source>
</reference>
<dbReference type="KEGG" id="fmr:Fuma_06448"/>
<keyword evidence="2" id="KW-0472">Membrane</keyword>
<dbReference type="OrthoDB" id="256197at2"/>
<gene>
    <name evidence="3" type="ORF">Fuma_06448</name>
</gene>
<sequence>MSSTTVNPQRPTVQLPDALRDLIAAMRSRLRRYSLISGTLAILTIGAIAFWLTSGIDAGWFALQRLELPGGLRWLLLVLMIAGGLWLLVQHLLRPLLRRTRDAELALLLERRFPQFQDRLITAVENRSGYPDDGPLVGNMLDRTVQQAESVAANVSPDDVFNFAPLKKRSWIAGVLVLSIAGSAFARPGSLQRWWNAFVLQKETYHLRTTALDFSVVAQPGDRRMAFRENENRPLYLHPRGADLELEMTVPDGNSETGDPWVVPERVRVDVIRFDGNRSRTYVSPTSERSFRFILTRLQETVEIEVLAGDYRTPVPLRIEAVTPPSINGLEAECIYPEYTGWNQQRESLVPIMGSEVSLPVGTSLKLTATSNKPLKSARITTDFFEVVGDRESTELIPRQGYSVIEAPTSPLISEDGLAMTASFRVSLAAADSDSAPDEQREGEPVTADGFQPVPSNTSLRFLLHDEDDIISTSPESLRIRGIPDKPPVIATRVTGVDNAITRRAIVPVTGIIQDDYGLETARFEYIVDDETTWRTSSFKSPVSRGTTEHELGSAADGTLERFNVSLLDLTEGQTLALGVVATDQCSIPDPNSTRAEPIVFRIVSNEELLSLLYTRELNLRRRFEDVIQQLQLVREDLEFHKDVAVRVEAAGDAEANSEDRIGLTTAATRSGNNLRRQNNEMESIVEAFDEIGQQLVNNAIPPQQLAQDMKTDIIDPLQKITKTLMMDADRSVSRFRVAVTSGKPASQLADQSVKDVSNVIAELKLILEKVRDMAEFHEIYQEGKYILEDLLKNWEETRELQKKRAIEKLQLLE</sequence>